<organism evidence="1 2">
    <name type="scientific">Pseudomonas phage PaGz-1</name>
    <dbReference type="NCBI Taxonomy" id="2419748"/>
    <lineage>
        <taxon>Viruses</taxon>
        <taxon>Duplodnaviria</taxon>
        <taxon>Heunggongvirae</taxon>
        <taxon>Uroviricota</taxon>
        <taxon>Caudoviricetes</taxon>
        <taxon>Vandenendeviridae</taxon>
        <taxon>Skurskavirinae</taxon>
        <taxon>Pakpunavirus</taxon>
        <taxon>Pakpunavirus PaGz-1</taxon>
    </lineage>
</organism>
<sequence>MGDKTGMNAKTVVYRVECRNGEGPYVNGCMGDSSSTPERPVPEHDGIPSVRSFENFAFTSPSQLDDWFGDAYDQLAEYSSAIIKVYEVERQYVRTGLRQCVFRRDVAVCVKEMTIDQWVGLLKAGMISAVVVQALAPIPAEQLSLDLGDDPACGASKEILKMFSL</sequence>
<name>A0A411B9K9_9CAUD</name>
<evidence type="ECO:0000313" key="1">
    <source>
        <dbReference type="EMBL" id="QAX98217.1"/>
    </source>
</evidence>
<dbReference type="Proteomes" id="UP000289452">
    <property type="component" value="Segment"/>
</dbReference>
<protein>
    <submittedName>
        <fullName evidence="1">Uncharacterized protein</fullName>
    </submittedName>
</protein>
<proteinExistence type="predicted"/>
<reference evidence="1" key="1">
    <citation type="submission" date="2018-08" db="EMBL/GenBank/DDBJ databases">
        <title>PaGz-1, Complete genome sequences of 3 novel enterobacteria, Pakpunavirus like phages.</title>
        <authorList>
            <person name="Yuan S."/>
            <person name="Ma Y."/>
            <person name="Liu Q."/>
        </authorList>
    </citation>
    <scope>NUCLEOTIDE SEQUENCE [LARGE SCALE GENOMIC DNA]</scope>
</reference>
<accession>A0A411B9K9</accession>
<evidence type="ECO:0000313" key="2">
    <source>
        <dbReference type="Proteomes" id="UP000289452"/>
    </source>
</evidence>
<dbReference type="EMBL" id="MH791399">
    <property type="protein sequence ID" value="QAX98217.1"/>
    <property type="molecule type" value="Genomic_DNA"/>
</dbReference>
<keyword evidence="2" id="KW-1185">Reference proteome</keyword>